<keyword evidence="2" id="KW-1185">Reference proteome</keyword>
<proteinExistence type="predicted"/>
<organism evidence="1 2">
    <name type="scientific">Microbulbifer pacificus</name>
    <dbReference type="NCBI Taxonomy" id="407164"/>
    <lineage>
        <taxon>Bacteria</taxon>
        <taxon>Pseudomonadati</taxon>
        <taxon>Pseudomonadota</taxon>
        <taxon>Gammaproteobacteria</taxon>
        <taxon>Cellvibrionales</taxon>
        <taxon>Microbulbiferaceae</taxon>
        <taxon>Microbulbifer</taxon>
    </lineage>
</organism>
<dbReference type="RefSeq" id="WP_318955518.1">
    <property type="nucleotide sequence ID" value="NZ_CP137555.1"/>
</dbReference>
<evidence type="ECO:0008006" key="3">
    <source>
        <dbReference type="Google" id="ProtNLM"/>
    </source>
</evidence>
<reference evidence="1 2" key="1">
    <citation type="submission" date="2023-10" db="EMBL/GenBank/DDBJ databases">
        <title>Description of Microbulbifer bruguierae sp. nov., isolated from the sediments of mangrove plant Bruguiera sexangula and comparative genomic analyses of the genus Microbulbifer.</title>
        <authorList>
            <person name="Long M."/>
        </authorList>
    </citation>
    <scope>NUCLEOTIDE SEQUENCE [LARGE SCALE GENOMIC DNA]</scope>
    <source>
        <strain evidence="1 2">SPO729</strain>
    </source>
</reference>
<sequence>MQQEKFTQEVSRRLRGLFGSSKLGFPIPPIERHRLEGFMQAGIFLGLSSKAELAQLMEDIHVDIFGKTIAERKAQAPLSWVFEEVDYSHYESPAYERTRQES</sequence>
<dbReference type="AlphaFoldDB" id="A0AAU0N3Y8"/>
<protein>
    <recommendedName>
        <fullName evidence="3">Transposase</fullName>
    </recommendedName>
</protein>
<dbReference type="EMBL" id="CP137555">
    <property type="protein sequence ID" value="WOX07085.1"/>
    <property type="molecule type" value="Genomic_DNA"/>
</dbReference>
<dbReference type="KEGG" id="mpaf:R5R33_08110"/>
<gene>
    <name evidence="1" type="ORF">R5R33_08110</name>
</gene>
<evidence type="ECO:0000313" key="1">
    <source>
        <dbReference type="EMBL" id="WOX07085.1"/>
    </source>
</evidence>
<accession>A0AAU0N3Y8</accession>
<evidence type="ECO:0000313" key="2">
    <source>
        <dbReference type="Proteomes" id="UP001302477"/>
    </source>
</evidence>
<dbReference type="Proteomes" id="UP001302477">
    <property type="component" value="Chromosome"/>
</dbReference>
<name>A0AAU0N3Y8_9GAMM</name>